<dbReference type="Proteomes" id="UP001332243">
    <property type="component" value="Unassembled WGS sequence"/>
</dbReference>
<keyword evidence="3" id="KW-1185">Reference proteome</keyword>
<dbReference type="SMART" id="SM00943">
    <property type="entry name" value="Prim-Pol"/>
    <property type="match status" value="1"/>
</dbReference>
<dbReference type="SUPFAM" id="SSF56747">
    <property type="entry name" value="Prim-pol domain"/>
    <property type="match status" value="1"/>
</dbReference>
<accession>A0ABU7RZN1</accession>
<gene>
    <name evidence="2" type="ORF">V1633_26060</name>
</gene>
<dbReference type="EMBL" id="JAZGQK010000024">
    <property type="protein sequence ID" value="MEE6261956.1"/>
    <property type="molecule type" value="Genomic_DNA"/>
</dbReference>
<proteinExistence type="predicted"/>
<sequence>MTPLLHTALAYAAGGVPVLPLHNPTSSGCSCGRADCDRPGKHPRWHQTLLRHGLHDATTRPDRIRRWWARWPEANVGLRTGIRFDVCDVDAREAVPRLRELFRDAPVAGPLVRTGSGGWHLYLRPTGAGNRTALLPGVDWRGVGGYVVAPPSRHASGARYRWVRRPAAPLPDCPVPLAALLRPPSRTVDRHLDSPARGHLDGCAAGAPDGAGPVTRVHPGPPGQPAGIRDREIRRPDRYADAALVAEAELVAHAAVGTRNTTLFRAAYHLGQLAAVRLLDEHSIAIVLADAAYRAGLDRPEIDRTIRSGLRTGRRRPRPGLAA</sequence>
<dbReference type="InterPro" id="IPR015330">
    <property type="entry name" value="DNA_primase/pol_bifunc_N"/>
</dbReference>
<dbReference type="RefSeq" id="WP_331217036.1">
    <property type="nucleotide sequence ID" value="NZ_JAZGQK010000024.1"/>
</dbReference>
<protein>
    <submittedName>
        <fullName evidence="2">Bifunctional DNA primase/polymerase</fullName>
    </submittedName>
</protein>
<organism evidence="2 3">
    <name type="scientific">Plantactinospora sonchi</name>
    <dbReference type="NCBI Taxonomy" id="1544735"/>
    <lineage>
        <taxon>Bacteria</taxon>
        <taxon>Bacillati</taxon>
        <taxon>Actinomycetota</taxon>
        <taxon>Actinomycetes</taxon>
        <taxon>Micromonosporales</taxon>
        <taxon>Micromonosporaceae</taxon>
        <taxon>Plantactinospora</taxon>
    </lineage>
</organism>
<comment type="caution">
    <text evidence="2">The sequence shown here is derived from an EMBL/GenBank/DDBJ whole genome shotgun (WGS) entry which is preliminary data.</text>
</comment>
<name>A0ABU7RZN1_9ACTN</name>
<reference evidence="2 3" key="1">
    <citation type="submission" date="2024-01" db="EMBL/GenBank/DDBJ databases">
        <title>Genome insights into Plantactinospora sonchi sp. nov.</title>
        <authorList>
            <person name="Wang L."/>
        </authorList>
    </citation>
    <scope>NUCLEOTIDE SEQUENCE [LARGE SCALE GENOMIC DNA]</scope>
    <source>
        <strain evidence="2 3">NEAU-QY2</strain>
    </source>
</reference>
<evidence type="ECO:0000313" key="3">
    <source>
        <dbReference type="Proteomes" id="UP001332243"/>
    </source>
</evidence>
<dbReference type="Pfam" id="PF09250">
    <property type="entry name" value="Prim-Pol"/>
    <property type="match status" value="1"/>
</dbReference>
<evidence type="ECO:0000313" key="2">
    <source>
        <dbReference type="EMBL" id="MEE6261956.1"/>
    </source>
</evidence>
<dbReference type="CDD" id="cd04859">
    <property type="entry name" value="Prim_Pol"/>
    <property type="match status" value="1"/>
</dbReference>
<feature type="domain" description="DNA primase/polymerase bifunctional N-terminal" evidence="1">
    <location>
        <begin position="8"/>
        <end position="179"/>
    </location>
</feature>
<evidence type="ECO:0000259" key="1">
    <source>
        <dbReference type="SMART" id="SM00943"/>
    </source>
</evidence>